<gene>
    <name evidence="1" type="ORF">GCM10010315_04710</name>
</gene>
<comment type="caution">
    <text evidence="1">The sequence shown here is derived from an EMBL/GenBank/DDBJ whole genome shotgun (WGS) entry which is preliminary data.</text>
</comment>
<sequence>MFAVFDEGITVSVHGGDELGRYRVVRQLRALAGIGVVEADDGIAAVDVLLLSRHDPDAPARLRAMVRANRAPLLVVADDLGPAELMAVGEYGVQSVLWRDRLTPGRLARAVHNAAGCCPRVPLPLALV</sequence>
<evidence type="ECO:0008006" key="3">
    <source>
        <dbReference type="Google" id="ProtNLM"/>
    </source>
</evidence>
<name>A0ABN3TIZ7_9ACTN</name>
<evidence type="ECO:0000313" key="2">
    <source>
        <dbReference type="Proteomes" id="UP001500886"/>
    </source>
</evidence>
<protein>
    <recommendedName>
        <fullName evidence="3">DNA-binding response regulator</fullName>
    </recommendedName>
</protein>
<keyword evidence="2" id="KW-1185">Reference proteome</keyword>
<proteinExistence type="predicted"/>
<dbReference type="Proteomes" id="UP001500886">
    <property type="component" value="Unassembled WGS sequence"/>
</dbReference>
<evidence type="ECO:0000313" key="1">
    <source>
        <dbReference type="EMBL" id="GAA2708404.1"/>
    </source>
</evidence>
<accession>A0ABN3TIZ7</accession>
<dbReference type="RefSeq" id="WP_344432928.1">
    <property type="nucleotide sequence ID" value="NZ_BAAASL010000002.1"/>
</dbReference>
<dbReference type="EMBL" id="BAAASL010000002">
    <property type="protein sequence ID" value="GAA2708404.1"/>
    <property type="molecule type" value="Genomic_DNA"/>
</dbReference>
<organism evidence="1 2">
    <name type="scientific">Streptomyces luteosporeus</name>
    <dbReference type="NCBI Taxonomy" id="173856"/>
    <lineage>
        <taxon>Bacteria</taxon>
        <taxon>Bacillati</taxon>
        <taxon>Actinomycetota</taxon>
        <taxon>Actinomycetes</taxon>
        <taxon>Kitasatosporales</taxon>
        <taxon>Streptomycetaceae</taxon>
        <taxon>Streptomyces</taxon>
    </lineage>
</organism>
<reference evidence="1 2" key="1">
    <citation type="journal article" date="2019" name="Int. J. Syst. Evol. Microbiol.">
        <title>The Global Catalogue of Microorganisms (GCM) 10K type strain sequencing project: providing services to taxonomists for standard genome sequencing and annotation.</title>
        <authorList>
            <consortium name="The Broad Institute Genomics Platform"/>
            <consortium name="The Broad Institute Genome Sequencing Center for Infectious Disease"/>
            <person name="Wu L."/>
            <person name="Ma J."/>
        </authorList>
    </citation>
    <scope>NUCLEOTIDE SEQUENCE [LARGE SCALE GENOMIC DNA]</scope>
    <source>
        <strain evidence="1 2">JCM 4542</strain>
    </source>
</reference>